<dbReference type="EMBL" id="KV425601">
    <property type="protein sequence ID" value="KZT21952.1"/>
    <property type="molecule type" value="Genomic_DNA"/>
</dbReference>
<gene>
    <name evidence="2" type="ORF">NEOLEDRAFT_718294</name>
</gene>
<dbReference type="AlphaFoldDB" id="A0A165Q5G3"/>
<sequence length="150" mass="17355">MNRFKVKRKQEVGKVGEKRYIAQGCFKLGFVMVMADRQILTDILSMVDVAQASKLSEQEKKRHSLRDPSHVRSLRLAQKTQRSPRDRILPLIKARLKLHAGHYAIQANISRPPLTLVSTTRLLTLLIKLYTYVPFSRLMIPNDPEIRCVY</sequence>
<organism evidence="2 3">
    <name type="scientific">Neolentinus lepideus HHB14362 ss-1</name>
    <dbReference type="NCBI Taxonomy" id="1314782"/>
    <lineage>
        <taxon>Eukaryota</taxon>
        <taxon>Fungi</taxon>
        <taxon>Dikarya</taxon>
        <taxon>Basidiomycota</taxon>
        <taxon>Agaricomycotina</taxon>
        <taxon>Agaricomycetes</taxon>
        <taxon>Gloeophyllales</taxon>
        <taxon>Gloeophyllaceae</taxon>
        <taxon>Neolentinus</taxon>
    </lineage>
</organism>
<feature type="compositionally biased region" description="Basic and acidic residues" evidence="1">
    <location>
        <begin position="57"/>
        <end position="70"/>
    </location>
</feature>
<proteinExistence type="predicted"/>
<name>A0A165Q5G3_9AGAM</name>
<reference evidence="2 3" key="1">
    <citation type="journal article" date="2016" name="Mol. Biol. Evol.">
        <title>Comparative Genomics of Early-Diverging Mushroom-Forming Fungi Provides Insights into the Origins of Lignocellulose Decay Capabilities.</title>
        <authorList>
            <person name="Nagy L.G."/>
            <person name="Riley R."/>
            <person name="Tritt A."/>
            <person name="Adam C."/>
            <person name="Daum C."/>
            <person name="Floudas D."/>
            <person name="Sun H."/>
            <person name="Yadav J.S."/>
            <person name="Pangilinan J."/>
            <person name="Larsson K.H."/>
            <person name="Matsuura K."/>
            <person name="Barry K."/>
            <person name="Labutti K."/>
            <person name="Kuo R."/>
            <person name="Ohm R.A."/>
            <person name="Bhattacharya S.S."/>
            <person name="Shirouzu T."/>
            <person name="Yoshinaga Y."/>
            <person name="Martin F.M."/>
            <person name="Grigoriev I.V."/>
            <person name="Hibbett D.S."/>
        </authorList>
    </citation>
    <scope>NUCLEOTIDE SEQUENCE [LARGE SCALE GENOMIC DNA]</scope>
    <source>
        <strain evidence="2 3">HHB14362 ss-1</strain>
    </source>
</reference>
<keyword evidence="3" id="KW-1185">Reference proteome</keyword>
<evidence type="ECO:0000313" key="2">
    <source>
        <dbReference type="EMBL" id="KZT21952.1"/>
    </source>
</evidence>
<feature type="region of interest" description="Disordered" evidence="1">
    <location>
        <begin position="57"/>
        <end position="82"/>
    </location>
</feature>
<evidence type="ECO:0000313" key="3">
    <source>
        <dbReference type="Proteomes" id="UP000076761"/>
    </source>
</evidence>
<evidence type="ECO:0000256" key="1">
    <source>
        <dbReference type="SAM" id="MobiDB-lite"/>
    </source>
</evidence>
<dbReference type="InParanoid" id="A0A165Q5G3"/>
<protein>
    <submittedName>
        <fullName evidence="2">Uncharacterized protein</fullName>
    </submittedName>
</protein>
<dbReference type="Proteomes" id="UP000076761">
    <property type="component" value="Unassembled WGS sequence"/>
</dbReference>
<accession>A0A165Q5G3</accession>